<evidence type="ECO:0000256" key="2">
    <source>
        <dbReference type="ARBA" id="ARBA00023125"/>
    </source>
</evidence>
<name>A0A0K6HYE0_9BURK</name>
<dbReference type="SMART" id="SM00344">
    <property type="entry name" value="HTH_ASNC"/>
    <property type="match status" value="1"/>
</dbReference>
<dbReference type="Proteomes" id="UP000183649">
    <property type="component" value="Unassembled WGS sequence"/>
</dbReference>
<evidence type="ECO:0000256" key="1">
    <source>
        <dbReference type="ARBA" id="ARBA00023015"/>
    </source>
</evidence>
<keyword evidence="7" id="KW-1185">Reference proteome</keyword>
<dbReference type="InterPro" id="IPR011008">
    <property type="entry name" value="Dimeric_a/b-barrel"/>
</dbReference>
<evidence type="ECO:0000313" key="7">
    <source>
        <dbReference type="Proteomes" id="UP000183649"/>
    </source>
</evidence>
<dbReference type="EMBL" id="CYHF01000003">
    <property type="protein sequence ID" value="CUA95929.1"/>
    <property type="molecule type" value="Genomic_DNA"/>
</dbReference>
<dbReference type="SUPFAM" id="SSF54909">
    <property type="entry name" value="Dimeric alpha+beta barrel"/>
    <property type="match status" value="1"/>
</dbReference>
<evidence type="ECO:0000256" key="4">
    <source>
        <dbReference type="ARBA" id="ARBA00023163"/>
    </source>
</evidence>
<gene>
    <name evidence="6" type="ORF">Ga0061069_103318</name>
</gene>
<dbReference type="Gene3D" id="1.10.10.10">
    <property type="entry name" value="Winged helix-like DNA-binding domain superfamily/Winged helix DNA-binding domain"/>
    <property type="match status" value="1"/>
</dbReference>
<evidence type="ECO:0000259" key="5">
    <source>
        <dbReference type="PROSITE" id="PS50956"/>
    </source>
</evidence>
<dbReference type="Pfam" id="PF13412">
    <property type="entry name" value="HTH_24"/>
    <property type="match status" value="1"/>
</dbReference>
<protein>
    <submittedName>
        <fullName evidence="6">Transcriptional regulator, AsnC family</fullName>
    </submittedName>
</protein>
<dbReference type="InterPro" id="IPR019887">
    <property type="entry name" value="Tscrpt_reg_AsnC/Lrp_C"/>
</dbReference>
<evidence type="ECO:0000313" key="6">
    <source>
        <dbReference type="EMBL" id="CUA95929.1"/>
    </source>
</evidence>
<dbReference type="AlphaFoldDB" id="A0A0K6HYE0"/>
<keyword evidence="1" id="KW-0805">Transcription regulation</keyword>
<evidence type="ECO:0000256" key="3">
    <source>
        <dbReference type="ARBA" id="ARBA00023159"/>
    </source>
</evidence>
<dbReference type="GO" id="GO:0043200">
    <property type="term" value="P:response to amino acid"/>
    <property type="evidence" value="ECO:0007669"/>
    <property type="project" value="TreeGrafter"/>
</dbReference>
<dbReference type="PROSITE" id="PS50956">
    <property type="entry name" value="HTH_ASNC_2"/>
    <property type="match status" value="1"/>
</dbReference>
<dbReference type="PANTHER" id="PTHR30154:SF0">
    <property type="entry name" value="LEUCINE-RESPONSIVE REGULATORY PROTEIN"/>
    <property type="match status" value="1"/>
</dbReference>
<proteinExistence type="predicted"/>
<dbReference type="InterPro" id="IPR019888">
    <property type="entry name" value="Tscrpt_reg_AsnC-like"/>
</dbReference>
<dbReference type="RefSeq" id="WP_055450095.1">
    <property type="nucleotide sequence ID" value="NZ_CYHF01000003.1"/>
</dbReference>
<dbReference type="Gene3D" id="3.30.70.920">
    <property type="match status" value="1"/>
</dbReference>
<accession>A0A0K6HYE0</accession>
<dbReference type="OrthoDB" id="8526125at2"/>
<keyword evidence="2" id="KW-0238">DNA-binding</keyword>
<dbReference type="PRINTS" id="PR00033">
    <property type="entry name" value="HTHASNC"/>
</dbReference>
<dbReference type="InterPro" id="IPR036390">
    <property type="entry name" value="WH_DNA-bd_sf"/>
</dbReference>
<dbReference type="InterPro" id="IPR036388">
    <property type="entry name" value="WH-like_DNA-bd_sf"/>
</dbReference>
<dbReference type="Pfam" id="PF01037">
    <property type="entry name" value="AsnC_trans_reg"/>
    <property type="match status" value="1"/>
</dbReference>
<dbReference type="STRING" id="339866.GCA_001418255_01197"/>
<dbReference type="SUPFAM" id="SSF46785">
    <property type="entry name" value="Winged helix' DNA-binding domain"/>
    <property type="match status" value="1"/>
</dbReference>
<dbReference type="InterPro" id="IPR000485">
    <property type="entry name" value="AsnC-type_HTH_dom"/>
</dbReference>
<feature type="domain" description="HTH asnC-type" evidence="5">
    <location>
        <begin position="8"/>
        <end position="69"/>
    </location>
</feature>
<dbReference type="GO" id="GO:0005829">
    <property type="term" value="C:cytosol"/>
    <property type="evidence" value="ECO:0007669"/>
    <property type="project" value="TreeGrafter"/>
</dbReference>
<dbReference type="PANTHER" id="PTHR30154">
    <property type="entry name" value="LEUCINE-RESPONSIVE REGULATORY PROTEIN"/>
    <property type="match status" value="1"/>
</dbReference>
<keyword evidence="3" id="KW-0010">Activator</keyword>
<sequence>MSEKIGGIDRIDRRLLTLLQEDGRIANLRLAQLVNLSPTAVLERVKRLTRDGFILGYEGRLNPDLLGAGLMVFVEVQLDRTVPDTFEKFQSAIKVRPEILECHMVAGNFDYLLKVRVADMAAYRTFVANVIATLPGVRETRSFAVIDEVKNTTRLQVEL</sequence>
<dbReference type="GO" id="GO:0043565">
    <property type="term" value="F:sequence-specific DNA binding"/>
    <property type="evidence" value="ECO:0007669"/>
    <property type="project" value="InterPro"/>
</dbReference>
<organism evidence="6 7">
    <name type="scientific">Thiomonas bhubaneswarensis</name>
    <dbReference type="NCBI Taxonomy" id="339866"/>
    <lineage>
        <taxon>Bacteria</taxon>
        <taxon>Pseudomonadati</taxon>
        <taxon>Pseudomonadota</taxon>
        <taxon>Betaproteobacteria</taxon>
        <taxon>Burkholderiales</taxon>
        <taxon>Thiomonas</taxon>
    </lineage>
</organism>
<keyword evidence="4" id="KW-0804">Transcription</keyword>
<reference evidence="7" key="1">
    <citation type="submission" date="2015-08" db="EMBL/GenBank/DDBJ databases">
        <authorList>
            <person name="Varghese N."/>
        </authorList>
    </citation>
    <scope>NUCLEOTIDE SEQUENCE [LARGE SCALE GENOMIC DNA]</scope>
    <source>
        <strain evidence="7">DSM 18181</strain>
    </source>
</reference>